<dbReference type="SUPFAM" id="SSF49899">
    <property type="entry name" value="Concanavalin A-like lectins/glucanases"/>
    <property type="match status" value="1"/>
</dbReference>
<evidence type="ECO:0000313" key="8">
    <source>
        <dbReference type="RefSeq" id="XP_013389418.1"/>
    </source>
</evidence>
<dbReference type="SMART" id="SM00032">
    <property type="entry name" value="CCP"/>
    <property type="match status" value="2"/>
</dbReference>
<dbReference type="Gene3D" id="2.60.120.200">
    <property type="match status" value="1"/>
</dbReference>
<dbReference type="PANTHER" id="PTHR47635">
    <property type="entry name" value="CUB DOMAIN-CONTAINING PROTEIN"/>
    <property type="match status" value="1"/>
</dbReference>
<feature type="chain" id="PRO_5010193422" evidence="5">
    <location>
        <begin position="18"/>
        <end position="612"/>
    </location>
</feature>
<dbReference type="InterPro" id="IPR000436">
    <property type="entry name" value="Sushi_SCR_CCP_dom"/>
</dbReference>
<feature type="compositionally biased region" description="Low complexity" evidence="3">
    <location>
        <begin position="336"/>
        <end position="374"/>
    </location>
</feature>
<dbReference type="InParanoid" id="A0A1S3HTS0"/>
<dbReference type="AlphaFoldDB" id="A0A1S3HTS0"/>
<dbReference type="InterPro" id="IPR035976">
    <property type="entry name" value="Sushi/SCR/CCP_sf"/>
</dbReference>
<dbReference type="Proteomes" id="UP000085678">
    <property type="component" value="Unplaced"/>
</dbReference>
<feature type="transmembrane region" description="Helical" evidence="4">
    <location>
        <begin position="534"/>
        <end position="556"/>
    </location>
</feature>
<proteinExistence type="predicted"/>
<evidence type="ECO:0000256" key="4">
    <source>
        <dbReference type="SAM" id="Phobius"/>
    </source>
</evidence>
<keyword evidence="4" id="KW-1133">Transmembrane helix</keyword>
<comment type="caution">
    <text evidence="2">Lacks conserved residue(s) required for the propagation of feature annotation.</text>
</comment>
<sequence length="612" mass="67068">MILHLLIICFCLERCHTLNEGSTPMPLGFWPLDSAFQTKDISGYENHGITACETNGSIPPGFTQNPLFITSSCYVQIPNNGQLTINGSFTFLFIMRAGDPGAASSLLTYTNEPGSKDGFFITKSSNYYLVYFNGYKMAEIFITSISITDMQWLAFAVTYNSSTGYLKLKTLYLETSETLGNWTDTYILNVGSRRPATNYPYLWIGGEFNSVSLYPLPPFVGDFTCLQVYNYELTEIELVTALSYCDDASNVTFPNGNEDHTGLSSDTVTVETIVTDTDVIATESYYETTVTLTSLATSTMVSGSFTETTEVLLTLSSSSETPFHNSAKAQASTWIEATSGTETSTRTESGAEIETTNAISSPSSAPTPETPNTSDSPVVTATYEVLCVVVPVVGNATAAGTSPISPYIDVSITYVCDDGHRFPGGQRSATTRCTGVGWRPVLPDCEVRCLEPRKIQNAVFVSNCTDYIYDCRLLYTCVNGTSFPDGATERTVRCTEKGVWSALHLSSCTDTQIDAVTPRPPGYRKVPLEAPLRVLIPCGTFAILVISSIVGGIFLSDIPTLYKHSRIIRRWIRRKCCGKKRVMQQVPGSPLEPRLRTGHNPTRALQQKNLRE</sequence>
<keyword evidence="2" id="KW-0768">Sushi</keyword>
<feature type="region of interest" description="Disordered" evidence="3">
    <location>
        <begin position="329"/>
        <end position="377"/>
    </location>
</feature>
<protein>
    <submittedName>
        <fullName evidence="8">Uncharacterized protein LOC106158097</fullName>
    </submittedName>
</protein>
<evidence type="ECO:0000256" key="1">
    <source>
        <dbReference type="ARBA" id="ARBA00023157"/>
    </source>
</evidence>
<keyword evidence="7" id="KW-1185">Reference proteome</keyword>
<keyword evidence="4" id="KW-0472">Membrane</keyword>
<dbReference type="GeneID" id="106158097"/>
<dbReference type="Gene3D" id="2.10.70.10">
    <property type="entry name" value="Complement Module, domain 1"/>
    <property type="match status" value="2"/>
</dbReference>
<gene>
    <name evidence="8" type="primary">LOC106158097</name>
</gene>
<feature type="compositionally biased region" description="Polar residues" evidence="3">
    <location>
        <begin position="599"/>
        <end position="612"/>
    </location>
</feature>
<accession>A0A1S3HTS0</accession>
<keyword evidence="1" id="KW-1015">Disulfide bond</keyword>
<dbReference type="PANTHER" id="PTHR47635:SF2">
    <property type="entry name" value="LAMG-LIKE JELLYROLL FOLD DOMAIN-CONTAINING PROTEIN"/>
    <property type="match status" value="1"/>
</dbReference>
<dbReference type="KEGG" id="lak:106158097"/>
<evidence type="ECO:0000256" key="5">
    <source>
        <dbReference type="SAM" id="SignalP"/>
    </source>
</evidence>
<keyword evidence="4" id="KW-0812">Transmembrane</keyword>
<feature type="domain" description="Sushi" evidence="6">
    <location>
        <begin position="447"/>
        <end position="510"/>
    </location>
</feature>
<feature type="signal peptide" evidence="5">
    <location>
        <begin position="1"/>
        <end position="17"/>
    </location>
</feature>
<reference evidence="8" key="1">
    <citation type="submission" date="2025-08" db="UniProtKB">
        <authorList>
            <consortium name="RefSeq"/>
        </authorList>
    </citation>
    <scope>IDENTIFICATION</scope>
    <source>
        <tissue evidence="8">Gonads</tissue>
    </source>
</reference>
<evidence type="ECO:0000259" key="6">
    <source>
        <dbReference type="PROSITE" id="PS50923"/>
    </source>
</evidence>
<feature type="region of interest" description="Disordered" evidence="3">
    <location>
        <begin position="586"/>
        <end position="612"/>
    </location>
</feature>
<evidence type="ECO:0000313" key="7">
    <source>
        <dbReference type="Proteomes" id="UP000085678"/>
    </source>
</evidence>
<dbReference type="InterPro" id="IPR013320">
    <property type="entry name" value="ConA-like_dom_sf"/>
</dbReference>
<dbReference type="RefSeq" id="XP_013389418.1">
    <property type="nucleotide sequence ID" value="XM_013533964.1"/>
</dbReference>
<name>A0A1S3HTS0_LINAN</name>
<evidence type="ECO:0000256" key="2">
    <source>
        <dbReference type="PROSITE-ProRule" id="PRU00302"/>
    </source>
</evidence>
<keyword evidence="5" id="KW-0732">Signal</keyword>
<organism evidence="7 8">
    <name type="scientific">Lingula anatina</name>
    <name type="common">Brachiopod</name>
    <name type="synonym">Lingula unguis</name>
    <dbReference type="NCBI Taxonomy" id="7574"/>
    <lineage>
        <taxon>Eukaryota</taxon>
        <taxon>Metazoa</taxon>
        <taxon>Spiralia</taxon>
        <taxon>Lophotrochozoa</taxon>
        <taxon>Brachiopoda</taxon>
        <taxon>Linguliformea</taxon>
        <taxon>Lingulata</taxon>
        <taxon>Lingulida</taxon>
        <taxon>Linguloidea</taxon>
        <taxon>Lingulidae</taxon>
        <taxon>Lingula</taxon>
    </lineage>
</organism>
<evidence type="ECO:0000256" key="3">
    <source>
        <dbReference type="SAM" id="MobiDB-lite"/>
    </source>
</evidence>
<dbReference type="PROSITE" id="PS50923">
    <property type="entry name" value="SUSHI"/>
    <property type="match status" value="1"/>
</dbReference>
<dbReference type="SUPFAM" id="SSF57535">
    <property type="entry name" value="Complement control module/SCR domain"/>
    <property type="match status" value="2"/>
</dbReference>